<dbReference type="EMBL" id="JAJGNP010000003">
    <property type="protein sequence ID" value="MCC4232219.1"/>
    <property type="molecule type" value="Genomic_DNA"/>
</dbReference>
<dbReference type="PANTHER" id="PTHR30329">
    <property type="entry name" value="STATOR ELEMENT OF FLAGELLAR MOTOR COMPLEX"/>
    <property type="match status" value="1"/>
</dbReference>
<reference evidence="8 9" key="1">
    <citation type="submission" date="2021-10" db="EMBL/GenBank/DDBJ databases">
        <title>The diversity and Nitrogen Metabolism of Culturable Nitrate-Utilizing Bacteria Within the Oxygen Minimum Zone of the Changjiang (Yangtze River)Estuary.</title>
        <authorList>
            <person name="Zhang D."/>
            <person name="Zheng J."/>
            <person name="Liu S."/>
            <person name="He W."/>
        </authorList>
    </citation>
    <scope>NUCLEOTIDE SEQUENCE [LARGE SCALE GENOMIC DNA]</scope>
    <source>
        <strain evidence="8 9">FXH275-2</strain>
    </source>
</reference>
<dbReference type="Gene3D" id="3.30.1330.60">
    <property type="entry name" value="OmpA-like domain"/>
    <property type="match status" value="1"/>
</dbReference>
<comment type="subcellular location">
    <subcellularLocation>
        <location evidence="1">Cell outer membrane</location>
    </subcellularLocation>
</comment>
<evidence type="ECO:0000313" key="9">
    <source>
        <dbReference type="Proteomes" id="UP001198830"/>
    </source>
</evidence>
<comment type="caution">
    <text evidence="8">The sequence shown here is derived from an EMBL/GenBank/DDBJ whole genome shotgun (WGS) entry which is preliminary data.</text>
</comment>
<evidence type="ECO:0000259" key="7">
    <source>
        <dbReference type="PROSITE" id="PS51123"/>
    </source>
</evidence>
<evidence type="ECO:0000256" key="1">
    <source>
        <dbReference type="ARBA" id="ARBA00004442"/>
    </source>
</evidence>
<gene>
    <name evidence="8" type="ORF">LL253_05860</name>
</gene>
<dbReference type="Pfam" id="PF00691">
    <property type="entry name" value="OmpA"/>
    <property type="match status" value="1"/>
</dbReference>
<dbReference type="CDD" id="cd07185">
    <property type="entry name" value="OmpA_C-like"/>
    <property type="match status" value="1"/>
</dbReference>
<feature type="signal peptide" evidence="6">
    <location>
        <begin position="1"/>
        <end position="22"/>
    </location>
</feature>
<keyword evidence="9" id="KW-1185">Reference proteome</keyword>
<dbReference type="Proteomes" id="UP001198830">
    <property type="component" value="Unassembled WGS sequence"/>
</dbReference>
<dbReference type="InterPro" id="IPR006665">
    <property type="entry name" value="OmpA-like"/>
</dbReference>
<keyword evidence="2 4" id="KW-0472">Membrane</keyword>
<dbReference type="RefSeq" id="WP_228226524.1">
    <property type="nucleotide sequence ID" value="NZ_JAJGNP010000003.1"/>
</dbReference>
<keyword evidence="3" id="KW-0998">Cell outer membrane</keyword>
<dbReference type="PROSITE" id="PS51257">
    <property type="entry name" value="PROKAR_LIPOPROTEIN"/>
    <property type="match status" value="1"/>
</dbReference>
<organism evidence="8 9">
    <name type="scientific">Sphingobium soli</name>
    <dbReference type="NCBI Taxonomy" id="1591116"/>
    <lineage>
        <taxon>Bacteria</taxon>
        <taxon>Pseudomonadati</taxon>
        <taxon>Pseudomonadota</taxon>
        <taxon>Alphaproteobacteria</taxon>
        <taxon>Sphingomonadales</taxon>
        <taxon>Sphingomonadaceae</taxon>
        <taxon>Sphingobium</taxon>
    </lineage>
</organism>
<proteinExistence type="predicted"/>
<evidence type="ECO:0000256" key="2">
    <source>
        <dbReference type="ARBA" id="ARBA00023136"/>
    </source>
</evidence>
<accession>A0ABS8H1A8</accession>
<feature type="region of interest" description="Disordered" evidence="5">
    <location>
        <begin position="196"/>
        <end position="215"/>
    </location>
</feature>
<feature type="region of interest" description="Disordered" evidence="5">
    <location>
        <begin position="163"/>
        <end position="182"/>
    </location>
</feature>
<dbReference type="InterPro" id="IPR006664">
    <property type="entry name" value="OMP_bac"/>
</dbReference>
<evidence type="ECO:0000313" key="8">
    <source>
        <dbReference type="EMBL" id="MCC4232219.1"/>
    </source>
</evidence>
<dbReference type="PRINTS" id="PR01021">
    <property type="entry name" value="OMPADOMAIN"/>
</dbReference>
<name>A0ABS8H1A8_9SPHN</name>
<keyword evidence="6" id="KW-0732">Signal</keyword>
<dbReference type="PROSITE" id="PS51123">
    <property type="entry name" value="OMPA_2"/>
    <property type="match status" value="1"/>
</dbReference>
<evidence type="ECO:0000256" key="3">
    <source>
        <dbReference type="ARBA" id="ARBA00023237"/>
    </source>
</evidence>
<dbReference type="SUPFAM" id="SSF103088">
    <property type="entry name" value="OmpA-like"/>
    <property type="match status" value="1"/>
</dbReference>
<dbReference type="InterPro" id="IPR050330">
    <property type="entry name" value="Bact_OuterMem_StrucFunc"/>
</dbReference>
<feature type="compositionally biased region" description="Low complexity" evidence="5">
    <location>
        <begin position="201"/>
        <end position="215"/>
    </location>
</feature>
<dbReference type="PANTHER" id="PTHR30329:SF21">
    <property type="entry name" value="LIPOPROTEIN YIAD-RELATED"/>
    <property type="match status" value="1"/>
</dbReference>
<sequence>MTKLAPALLLLGALCACQPPEANDPANGTNVAVDDADNAVSVMAGANESANAAEPQRSILRPEVAEPEEPPKIEPAQAVIGFGETPMKLDDAARQALDALIVTPAMKAGGPITLRGHSDSRGADGDNKVASAKRAELVRDYLVEKGVAKDRITLIAIGEGRPVAPNVREDGSDDPEGQAKNRRVDVTVALPTVMVPPPVAPNAADPAAKAAPKSQ</sequence>
<evidence type="ECO:0000256" key="5">
    <source>
        <dbReference type="SAM" id="MobiDB-lite"/>
    </source>
</evidence>
<feature type="domain" description="OmpA-like" evidence="7">
    <location>
        <begin position="69"/>
        <end position="192"/>
    </location>
</feature>
<evidence type="ECO:0000256" key="6">
    <source>
        <dbReference type="SAM" id="SignalP"/>
    </source>
</evidence>
<dbReference type="InterPro" id="IPR036737">
    <property type="entry name" value="OmpA-like_sf"/>
</dbReference>
<feature type="chain" id="PRO_5045522605" evidence="6">
    <location>
        <begin position="23"/>
        <end position="215"/>
    </location>
</feature>
<protein>
    <submittedName>
        <fullName evidence="8">OmpA family protein</fullName>
    </submittedName>
</protein>
<evidence type="ECO:0000256" key="4">
    <source>
        <dbReference type="PROSITE-ProRule" id="PRU00473"/>
    </source>
</evidence>